<dbReference type="InterPro" id="IPR027417">
    <property type="entry name" value="P-loop_NTPase"/>
</dbReference>
<dbReference type="CDD" id="cd02042">
    <property type="entry name" value="ParAB_family"/>
    <property type="match status" value="1"/>
</dbReference>
<evidence type="ECO:0000313" key="3">
    <source>
        <dbReference type="EMBL" id="KAB1640659.1"/>
    </source>
</evidence>
<reference evidence="3 4" key="1">
    <citation type="submission" date="2019-09" db="EMBL/GenBank/DDBJ databases">
        <title>Whole genome shotgun sequencing (WGS) of Ellagibacter isourolithinifaciens DSM 104140(T) and Adlercreutzia muris DSM 29508(T).</title>
        <authorList>
            <person name="Stoll D.A."/>
            <person name="Danylec N."/>
            <person name="Huch M."/>
        </authorList>
    </citation>
    <scope>NUCLEOTIDE SEQUENCE [LARGE SCALE GENOMIC DNA]</scope>
    <source>
        <strain evidence="3 4">DSM 104140</strain>
    </source>
</reference>
<name>A0A6N6NLN4_9ACTN</name>
<dbReference type="EMBL" id="WAJR01000010">
    <property type="protein sequence ID" value="KAB1640659.1"/>
    <property type="molecule type" value="Genomic_DNA"/>
</dbReference>
<feature type="region of interest" description="Disordered" evidence="1">
    <location>
        <begin position="23"/>
        <end position="54"/>
    </location>
</feature>
<evidence type="ECO:0000313" key="4">
    <source>
        <dbReference type="Proteomes" id="UP000468668"/>
    </source>
</evidence>
<dbReference type="PANTHER" id="PTHR13696:SF52">
    <property type="entry name" value="PARA FAMILY PROTEIN CT_582"/>
    <property type="match status" value="1"/>
</dbReference>
<protein>
    <submittedName>
        <fullName evidence="3">ParA family protein</fullName>
    </submittedName>
</protein>
<organism evidence="3 4">
    <name type="scientific">Ellagibacter isourolithinifaciens</name>
    <dbReference type="NCBI Taxonomy" id="2137581"/>
    <lineage>
        <taxon>Bacteria</taxon>
        <taxon>Bacillati</taxon>
        <taxon>Actinomycetota</taxon>
        <taxon>Coriobacteriia</taxon>
        <taxon>Eggerthellales</taxon>
        <taxon>Eggerthellaceae</taxon>
        <taxon>Ellagibacter</taxon>
    </lineage>
</organism>
<evidence type="ECO:0000256" key="1">
    <source>
        <dbReference type="SAM" id="MobiDB-lite"/>
    </source>
</evidence>
<evidence type="ECO:0000259" key="2">
    <source>
        <dbReference type="Pfam" id="PF13614"/>
    </source>
</evidence>
<dbReference type="Proteomes" id="UP000468668">
    <property type="component" value="Unassembled WGS sequence"/>
</dbReference>
<dbReference type="SUPFAM" id="SSF52540">
    <property type="entry name" value="P-loop containing nucleoside triphosphate hydrolases"/>
    <property type="match status" value="1"/>
</dbReference>
<sequence>MQRLHRAKIKRNKNTAMIGYGMSKNQSETKEVKMATKGKSKGGEKQQQSLSLGRETVEELEREAERRGLNKSQLADLLLNGQLTQSAEKPTIISIMSYKGGVAKTTTCTCLAVCLSEMGYKVLVIDMDGQGNVSQSLRVYDPRSEEACIADVLYQTTPNGQRKTLRDVMKPTDYNNVFCVPSNFRFADADTRLKAEIAGGVDTRLCYAIEDLVEEMAKEGDDRFDYIIIDCGPRLDMTTTNAIVALEAGNNASHIIIPIKVDGFAIAGLSQTIDTINRTAKERRRLPQHWKILQTMIERKTSAYKVGCELLKEAIPNAEYFNTKIEKSTVVPEASLAMEPLITYAPDSKPGMQYRLLAQEIEEMNA</sequence>
<dbReference type="Pfam" id="PF13614">
    <property type="entry name" value="AAA_31"/>
    <property type="match status" value="1"/>
</dbReference>
<accession>A0A6N6NLN4</accession>
<dbReference type="InterPro" id="IPR025669">
    <property type="entry name" value="AAA_dom"/>
</dbReference>
<gene>
    <name evidence="3" type="ORF">F8C90_05690</name>
</gene>
<dbReference type="InterPro" id="IPR050678">
    <property type="entry name" value="DNA_Partitioning_ATPase"/>
</dbReference>
<keyword evidence="4" id="KW-1185">Reference proteome</keyword>
<dbReference type="PANTHER" id="PTHR13696">
    <property type="entry name" value="P-LOOP CONTAINING NUCLEOSIDE TRIPHOSPHATE HYDROLASE"/>
    <property type="match status" value="1"/>
</dbReference>
<comment type="caution">
    <text evidence="3">The sequence shown here is derived from an EMBL/GenBank/DDBJ whole genome shotgun (WGS) entry which is preliminary data.</text>
</comment>
<proteinExistence type="predicted"/>
<dbReference type="AlphaFoldDB" id="A0A6N6NLN4"/>
<feature type="domain" description="AAA" evidence="2">
    <location>
        <begin position="91"/>
        <end position="282"/>
    </location>
</feature>
<dbReference type="Gene3D" id="3.40.50.300">
    <property type="entry name" value="P-loop containing nucleotide triphosphate hydrolases"/>
    <property type="match status" value="1"/>
</dbReference>